<organism evidence="7 8">
    <name type="scientific">Hymenobacter fastidiosus</name>
    <dbReference type="NCBI Taxonomy" id="486264"/>
    <lineage>
        <taxon>Bacteria</taxon>
        <taxon>Pseudomonadati</taxon>
        <taxon>Bacteroidota</taxon>
        <taxon>Cytophagia</taxon>
        <taxon>Cytophagales</taxon>
        <taxon>Hymenobacteraceae</taxon>
        <taxon>Hymenobacter</taxon>
    </lineage>
</organism>
<feature type="transmembrane region" description="Helical" evidence="5">
    <location>
        <begin position="6"/>
        <end position="26"/>
    </location>
</feature>
<feature type="transmembrane region" description="Helical" evidence="5">
    <location>
        <begin position="81"/>
        <end position="99"/>
    </location>
</feature>
<dbReference type="PANTHER" id="PTHR11863">
    <property type="entry name" value="STEROL DESATURASE"/>
    <property type="match status" value="1"/>
</dbReference>
<evidence type="ECO:0000256" key="4">
    <source>
        <dbReference type="ARBA" id="ARBA00023136"/>
    </source>
</evidence>
<protein>
    <submittedName>
        <fullName evidence="7">Sterol desaturase family protein</fullName>
    </submittedName>
</protein>
<keyword evidence="2 5" id="KW-0812">Transmembrane</keyword>
<accession>A0ABP7RIQ7</accession>
<evidence type="ECO:0000256" key="1">
    <source>
        <dbReference type="ARBA" id="ARBA00004370"/>
    </source>
</evidence>
<reference evidence="8" key="1">
    <citation type="journal article" date="2019" name="Int. J. Syst. Evol. Microbiol.">
        <title>The Global Catalogue of Microorganisms (GCM) 10K type strain sequencing project: providing services to taxonomists for standard genome sequencing and annotation.</title>
        <authorList>
            <consortium name="The Broad Institute Genomics Platform"/>
            <consortium name="The Broad Institute Genome Sequencing Center for Infectious Disease"/>
            <person name="Wu L."/>
            <person name="Ma J."/>
        </authorList>
    </citation>
    <scope>NUCLEOTIDE SEQUENCE [LARGE SCALE GENOMIC DNA]</scope>
    <source>
        <strain evidence="8">JCM 17224</strain>
    </source>
</reference>
<dbReference type="Pfam" id="PF04116">
    <property type="entry name" value="FA_hydroxylase"/>
    <property type="match status" value="1"/>
</dbReference>
<dbReference type="InterPro" id="IPR050307">
    <property type="entry name" value="Sterol_Desaturase_Related"/>
</dbReference>
<evidence type="ECO:0000259" key="6">
    <source>
        <dbReference type="Pfam" id="PF04116"/>
    </source>
</evidence>
<dbReference type="EMBL" id="BAABDJ010000003">
    <property type="protein sequence ID" value="GAA3998045.1"/>
    <property type="molecule type" value="Genomic_DNA"/>
</dbReference>
<proteinExistence type="predicted"/>
<evidence type="ECO:0000256" key="2">
    <source>
        <dbReference type="ARBA" id="ARBA00022692"/>
    </source>
</evidence>
<dbReference type="InterPro" id="IPR006694">
    <property type="entry name" value="Fatty_acid_hydroxylase"/>
</dbReference>
<evidence type="ECO:0000256" key="3">
    <source>
        <dbReference type="ARBA" id="ARBA00022989"/>
    </source>
</evidence>
<feature type="domain" description="Fatty acid hydroxylase" evidence="6">
    <location>
        <begin position="86"/>
        <end position="217"/>
    </location>
</feature>
<evidence type="ECO:0000256" key="5">
    <source>
        <dbReference type="SAM" id="Phobius"/>
    </source>
</evidence>
<evidence type="ECO:0000313" key="7">
    <source>
        <dbReference type="EMBL" id="GAA3998045.1"/>
    </source>
</evidence>
<comment type="caution">
    <text evidence="7">The sequence shown here is derived from an EMBL/GenBank/DDBJ whole genome shotgun (WGS) entry which is preliminary data.</text>
</comment>
<dbReference type="Proteomes" id="UP001500567">
    <property type="component" value="Unassembled WGS sequence"/>
</dbReference>
<keyword evidence="4 5" id="KW-0472">Membrane</keyword>
<feature type="transmembrane region" description="Helical" evidence="5">
    <location>
        <begin position="38"/>
        <end position="61"/>
    </location>
</feature>
<sequence>MGHSFTSTFVAMLPIIFAVFAGCFLLERLIPGWKLPAVPTWSIRVLAVNFLQLLVVLVAGLSWEKWLSAYSLFHLSAHVPAWAGGVLAYFVATFVFYWWHRWRHTVDFLWQHFHQIHHSPQRIEVITSFYKHPLEMTVNSIIGGLLIYTLLGLSAEAGAIYTLCTALGEFFYHTNVRTPRWVGYVFQRPEMHRIHHEYEKHANNYGDIVWWDMLFGTYHNPEKFTTSCGFDTPKELRLLDMLRFRDVHKE</sequence>
<comment type="subcellular location">
    <subcellularLocation>
        <location evidence="1">Membrane</location>
    </subcellularLocation>
</comment>
<keyword evidence="3 5" id="KW-1133">Transmembrane helix</keyword>
<gene>
    <name evidence="7" type="ORF">GCM10022408_05970</name>
</gene>
<evidence type="ECO:0000313" key="8">
    <source>
        <dbReference type="Proteomes" id="UP001500567"/>
    </source>
</evidence>
<name>A0ABP7RIQ7_9BACT</name>
<keyword evidence="8" id="KW-1185">Reference proteome</keyword>